<accession>A0A7C5VH86</accession>
<dbReference type="EMBL" id="DRXE01000082">
    <property type="protein sequence ID" value="HHM67552.1"/>
    <property type="molecule type" value="Genomic_DNA"/>
</dbReference>
<dbReference type="AlphaFoldDB" id="A0A7C5VH86"/>
<dbReference type="InterPro" id="IPR005471">
    <property type="entry name" value="Tscrpt_reg_IclR_N"/>
</dbReference>
<evidence type="ECO:0000259" key="1">
    <source>
        <dbReference type="Pfam" id="PF09339"/>
    </source>
</evidence>
<proteinExistence type="predicted"/>
<protein>
    <recommendedName>
        <fullName evidence="1">HTH iclR-type domain-containing protein</fullName>
    </recommendedName>
</protein>
<name>A0A7C5VH86_9DEIN</name>
<dbReference type="Pfam" id="PF09339">
    <property type="entry name" value="HTH_IclR"/>
    <property type="match status" value="1"/>
</dbReference>
<dbReference type="GO" id="GO:0006355">
    <property type="term" value="P:regulation of DNA-templated transcription"/>
    <property type="evidence" value="ECO:0007669"/>
    <property type="project" value="InterPro"/>
</dbReference>
<sequence length="175" mass="19169">MLTDYTALSAGVMWTILEGMTVRELARLLGLGRSQAHALLQTYREVFGPSPIDETALERIREARQMVHSGAVPSFRAGLLLLRDGKLPEPEVPPAVVPGRPTRPMGVLGLSQPETSPGRPGNCLLTHGFSNPWVRREQGGPHPPFHFRYRARTTSTYRLVDSGILPALTLSLPVS</sequence>
<evidence type="ECO:0000313" key="2">
    <source>
        <dbReference type="EMBL" id="HHM67552.1"/>
    </source>
</evidence>
<organism evidence="2">
    <name type="scientific">Thermus caliditerrae</name>
    <dbReference type="NCBI Taxonomy" id="1330700"/>
    <lineage>
        <taxon>Bacteria</taxon>
        <taxon>Thermotogati</taxon>
        <taxon>Deinococcota</taxon>
        <taxon>Deinococci</taxon>
        <taxon>Thermales</taxon>
        <taxon>Thermaceae</taxon>
        <taxon>Thermus</taxon>
    </lineage>
</organism>
<reference evidence="2" key="1">
    <citation type="journal article" date="2020" name="mSystems">
        <title>Genome- and Community-Level Interaction Insights into Carbon Utilization and Element Cycling Functions of Hydrothermarchaeota in Hydrothermal Sediment.</title>
        <authorList>
            <person name="Zhou Z."/>
            <person name="Liu Y."/>
            <person name="Xu W."/>
            <person name="Pan J."/>
            <person name="Luo Z.H."/>
            <person name="Li M."/>
        </authorList>
    </citation>
    <scope>NUCLEOTIDE SEQUENCE [LARGE SCALE GENOMIC DNA]</scope>
    <source>
        <strain evidence="2">SpSt-1071</strain>
    </source>
</reference>
<feature type="domain" description="HTH iclR-type" evidence="1">
    <location>
        <begin position="18"/>
        <end position="42"/>
    </location>
</feature>
<dbReference type="GO" id="GO:0003677">
    <property type="term" value="F:DNA binding"/>
    <property type="evidence" value="ECO:0007669"/>
    <property type="project" value="InterPro"/>
</dbReference>
<gene>
    <name evidence="2" type="ORF">ENM28_02315</name>
</gene>
<comment type="caution">
    <text evidence="2">The sequence shown here is derived from an EMBL/GenBank/DDBJ whole genome shotgun (WGS) entry which is preliminary data.</text>
</comment>